<dbReference type="Pfam" id="PF03358">
    <property type="entry name" value="FMN_red"/>
    <property type="match status" value="1"/>
</dbReference>
<dbReference type="PANTHER" id="PTHR30546">
    <property type="entry name" value="FLAVODOXIN-RELATED PROTEIN WRBA-RELATED"/>
    <property type="match status" value="1"/>
</dbReference>
<dbReference type="EMBL" id="NPCC01000015">
    <property type="protein sequence ID" value="PAE88450.1"/>
    <property type="molecule type" value="Genomic_DNA"/>
</dbReference>
<dbReference type="GO" id="GO:0003955">
    <property type="term" value="F:NAD(P)H dehydrogenase (quinone) activity"/>
    <property type="evidence" value="ECO:0007669"/>
    <property type="project" value="InterPro"/>
</dbReference>
<evidence type="ECO:0000256" key="1">
    <source>
        <dbReference type="ARBA" id="ARBA00006961"/>
    </source>
</evidence>
<dbReference type="RefSeq" id="WP_095255299.1">
    <property type="nucleotide sequence ID" value="NZ_BOQQ01000007.1"/>
</dbReference>
<dbReference type="GO" id="GO:0010181">
    <property type="term" value="F:FMN binding"/>
    <property type="evidence" value="ECO:0007669"/>
    <property type="project" value="InterPro"/>
</dbReference>
<evidence type="ECO:0000313" key="4">
    <source>
        <dbReference type="Proteomes" id="UP000216207"/>
    </source>
</evidence>
<dbReference type="NCBIfam" id="NF002999">
    <property type="entry name" value="PRK03767.1"/>
    <property type="match status" value="1"/>
</dbReference>
<gene>
    <name evidence="3" type="primary">wrbA</name>
    <name evidence="3" type="ORF">CHH72_12470</name>
</gene>
<dbReference type="InterPro" id="IPR008254">
    <property type="entry name" value="Flavodoxin/NO_synth"/>
</dbReference>
<comment type="similarity">
    <text evidence="1">Belongs to the WrbA family.</text>
</comment>
<name>A0A268NZG5_SHOCL</name>
<sequence>MANVKTAVIYYSSTGTNYQLAKWAKESAEKEGAEVRLLKFPELAPDAAIDSNPAWRAHVEATKDVPEVTPDDMEWADSYIFSVPSRFGVLPAQAKQFFDTLGGLWAQGKLANKVVSAMSSASNPHGGQEATILSVYTTMYHWGAIVVAPGYTDQSAFTSGGNPYGTSVTIDQDGNQIEDVEQAVKQQAKRTVTVAKAIVTGLQTGD</sequence>
<accession>A0A268NZG5</accession>
<dbReference type="Proteomes" id="UP000216207">
    <property type="component" value="Unassembled WGS sequence"/>
</dbReference>
<dbReference type="InterPro" id="IPR010089">
    <property type="entry name" value="Flavoprotein_WrbA-like"/>
</dbReference>
<dbReference type="FunFam" id="3.40.50.360:FF:000001">
    <property type="entry name" value="NAD(P)H dehydrogenase (Quinone) FQR1-like"/>
    <property type="match status" value="1"/>
</dbReference>
<protein>
    <submittedName>
        <fullName evidence="3">NAD(P)H:quinone oxidoreductase type IV</fullName>
    </submittedName>
</protein>
<dbReference type="SUPFAM" id="SSF52218">
    <property type="entry name" value="Flavoproteins"/>
    <property type="match status" value="1"/>
</dbReference>
<reference evidence="3 4" key="1">
    <citation type="submission" date="2017-07" db="EMBL/GenBank/DDBJ databases">
        <title>Isolation and whole genome analysis of endospore-forming bacteria from heroin.</title>
        <authorList>
            <person name="Kalinowski J."/>
            <person name="Ahrens B."/>
            <person name="Al-Dilaimi A."/>
            <person name="Winkler A."/>
            <person name="Wibberg D."/>
            <person name="Schleenbecker U."/>
            <person name="Ruckert C."/>
            <person name="Wolfel R."/>
            <person name="Grass G."/>
        </authorList>
    </citation>
    <scope>NUCLEOTIDE SEQUENCE [LARGE SCALE GENOMIC DNA]</scope>
    <source>
        <strain evidence="3 4">7539</strain>
    </source>
</reference>
<dbReference type="NCBIfam" id="TIGR01755">
    <property type="entry name" value="flav_wrbA"/>
    <property type="match status" value="1"/>
</dbReference>
<organism evidence="3 4">
    <name type="scientific">Shouchella clausii</name>
    <name type="common">Alkalihalobacillus clausii</name>
    <dbReference type="NCBI Taxonomy" id="79880"/>
    <lineage>
        <taxon>Bacteria</taxon>
        <taxon>Bacillati</taxon>
        <taxon>Bacillota</taxon>
        <taxon>Bacilli</taxon>
        <taxon>Bacillales</taxon>
        <taxon>Bacillaceae</taxon>
        <taxon>Shouchella</taxon>
    </lineage>
</organism>
<comment type="caution">
    <text evidence="3">The sequence shown here is derived from an EMBL/GenBank/DDBJ whole genome shotgun (WGS) entry which is preliminary data.</text>
</comment>
<dbReference type="PROSITE" id="PS50902">
    <property type="entry name" value="FLAVODOXIN_LIKE"/>
    <property type="match status" value="1"/>
</dbReference>
<dbReference type="Gene3D" id="3.40.50.360">
    <property type="match status" value="1"/>
</dbReference>
<dbReference type="AlphaFoldDB" id="A0A268NZG5"/>
<evidence type="ECO:0000259" key="2">
    <source>
        <dbReference type="PROSITE" id="PS50902"/>
    </source>
</evidence>
<dbReference type="InterPro" id="IPR029039">
    <property type="entry name" value="Flavoprotein-like_sf"/>
</dbReference>
<feature type="domain" description="Flavodoxin-like" evidence="2">
    <location>
        <begin position="6"/>
        <end position="192"/>
    </location>
</feature>
<dbReference type="GO" id="GO:0016020">
    <property type="term" value="C:membrane"/>
    <property type="evidence" value="ECO:0007669"/>
    <property type="project" value="TreeGrafter"/>
</dbReference>
<proteinExistence type="inferred from homology"/>
<evidence type="ECO:0000313" key="3">
    <source>
        <dbReference type="EMBL" id="PAE88450.1"/>
    </source>
</evidence>
<dbReference type="PANTHER" id="PTHR30546:SF23">
    <property type="entry name" value="FLAVOPROTEIN-LIKE PROTEIN YCP4-RELATED"/>
    <property type="match status" value="1"/>
</dbReference>
<dbReference type="InterPro" id="IPR005025">
    <property type="entry name" value="FMN_Rdtase-like_dom"/>
</dbReference>